<comment type="caution">
    <text evidence="2">The sequence shown here is derived from an EMBL/GenBank/DDBJ whole genome shotgun (WGS) entry which is preliminary data.</text>
</comment>
<dbReference type="Proteomes" id="UP000242146">
    <property type="component" value="Unassembled WGS sequence"/>
</dbReference>
<accession>A0A1X2GAZ4</accession>
<gene>
    <name evidence="2" type="ORF">DM01DRAFT_1338155</name>
</gene>
<dbReference type="InterPro" id="IPR041232">
    <property type="entry name" value="NPL"/>
</dbReference>
<dbReference type="Gene3D" id="2.60.120.340">
    <property type="entry name" value="Nucleoplasmin core domain"/>
    <property type="match status" value="1"/>
</dbReference>
<dbReference type="EMBL" id="MCGT01000026">
    <property type="protein sequence ID" value="ORX49483.1"/>
    <property type="molecule type" value="Genomic_DNA"/>
</dbReference>
<evidence type="ECO:0000259" key="1">
    <source>
        <dbReference type="Pfam" id="PF17800"/>
    </source>
</evidence>
<protein>
    <recommendedName>
        <fullName evidence="1">Nucleoplasmin-like domain-containing protein</fullName>
    </recommendedName>
</protein>
<organism evidence="2 3">
    <name type="scientific">Hesseltinella vesiculosa</name>
    <dbReference type="NCBI Taxonomy" id="101127"/>
    <lineage>
        <taxon>Eukaryota</taxon>
        <taxon>Fungi</taxon>
        <taxon>Fungi incertae sedis</taxon>
        <taxon>Mucoromycota</taxon>
        <taxon>Mucoromycotina</taxon>
        <taxon>Mucoromycetes</taxon>
        <taxon>Mucorales</taxon>
        <taxon>Cunninghamellaceae</taxon>
        <taxon>Hesseltinella</taxon>
    </lineage>
</organism>
<sequence length="205" mass="22953">MSSSLWCLTLQPSQRHTILCDSLLHITQATLAPTHDQPARSTLKVKSRGEEFALCTLTRGKVESQSLNMYFSPEDQACELVVTGSNSIELLGQLHVIDEDDDEDDEDFVLDEDEDMDEFGTLQFRDPSDNQFLGGFELHHFGLGSPPPFMNDHINLREQEETPEDKALHDNIVQGLLNSMINSGNVEQIEIAKAIASKTTKPARR</sequence>
<keyword evidence="3" id="KW-1185">Reference proteome</keyword>
<dbReference type="STRING" id="101127.A0A1X2GAZ4"/>
<dbReference type="OrthoDB" id="2265977at2759"/>
<evidence type="ECO:0000313" key="3">
    <source>
        <dbReference type="Proteomes" id="UP000242146"/>
    </source>
</evidence>
<proteinExistence type="predicted"/>
<evidence type="ECO:0000313" key="2">
    <source>
        <dbReference type="EMBL" id="ORX49483.1"/>
    </source>
</evidence>
<dbReference type="Pfam" id="PF17800">
    <property type="entry name" value="NPL"/>
    <property type="match status" value="1"/>
</dbReference>
<reference evidence="2 3" key="1">
    <citation type="submission" date="2016-07" db="EMBL/GenBank/DDBJ databases">
        <title>Pervasive Adenine N6-methylation of Active Genes in Fungi.</title>
        <authorList>
            <consortium name="DOE Joint Genome Institute"/>
            <person name="Mondo S.J."/>
            <person name="Dannebaum R.O."/>
            <person name="Kuo R.C."/>
            <person name="Labutti K."/>
            <person name="Haridas S."/>
            <person name="Kuo A."/>
            <person name="Salamov A."/>
            <person name="Ahrendt S.R."/>
            <person name="Lipzen A."/>
            <person name="Sullivan W."/>
            <person name="Andreopoulos W.B."/>
            <person name="Clum A."/>
            <person name="Lindquist E."/>
            <person name="Daum C."/>
            <person name="Ramamoorthy G.K."/>
            <person name="Gryganskyi A."/>
            <person name="Culley D."/>
            <person name="Magnuson J.K."/>
            <person name="James T.Y."/>
            <person name="O'Malley M.A."/>
            <person name="Stajich J.E."/>
            <person name="Spatafora J.W."/>
            <person name="Visel A."/>
            <person name="Grigoriev I.V."/>
        </authorList>
    </citation>
    <scope>NUCLEOTIDE SEQUENCE [LARGE SCALE GENOMIC DNA]</scope>
    <source>
        <strain evidence="2 3">NRRL 3301</strain>
    </source>
</reference>
<name>A0A1X2GAZ4_9FUNG</name>
<feature type="domain" description="Nucleoplasmin-like" evidence="1">
    <location>
        <begin position="5"/>
        <end position="93"/>
    </location>
</feature>
<dbReference type="AlphaFoldDB" id="A0A1X2GAZ4"/>